<reference evidence="1" key="1">
    <citation type="submission" date="2018-01" db="EMBL/GenBank/DDBJ databases">
        <title>An insight into the sialome of Amazonian anophelines.</title>
        <authorList>
            <person name="Ribeiro J.M."/>
            <person name="Scarpassa V."/>
            <person name="Calvo E."/>
        </authorList>
    </citation>
    <scope>NUCLEOTIDE SEQUENCE</scope>
    <source>
        <tissue evidence="1">Salivary glands</tissue>
    </source>
</reference>
<evidence type="ECO:0000313" key="1">
    <source>
        <dbReference type="EMBL" id="MBW63416.1"/>
    </source>
</evidence>
<proteinExistence type="predicted"/>
<name>A0A2M4CDJ5_9DIPT</name>
<sequence length="72" mass="8152">MLLQHKHVRAALGFLCCFRRAESGAARRNPCWPLVEKSGYGKTLSPRTSSTPTPPGFQRFRARLRSIFKTFG</sequence>
<dbReference type="AlphaFoldDB" id="A0A2M4CDJ5"/>
<dbReference type="EMBL" id="GGFJ01014275">
    <property type="protein sequence ID" value="MBW63416.1"/>
    <property type="molecule type" value="Transcribed_RNA"/>
</dbReference>
<organism evidence="1">
    <name type="scientific">Anopheles marajoara</name>
    <dbReference type="NCBI Taxonomy" id="58244"/>
    <lineage>
        <taxon>Eukaryota</taxon>
        <taxon>Metazoa</taxon>
        <taxon>Ecdysozoa</taxon>
        <taxon>Arthropoda</taxon>
        <taxon>Hexapoda</taxon>
        <taxon>Insecta</taxon>
        <taxon>Pterygota</taxon>
        <taxon>Neoptera</taxon>
        <taxon>Endopterygota</taxon>
        <taxon>Diptera</taxon>
        <taxon>Nematocera</taxon>
        <taxon>Culicoidea</taxon>
        <taxon>Culicidae</taxon>
        <taxon>Anophelinae</taxon>
        <taxon>Anopheles</taxon>
    </lineage>
</organism>
<accession>A0A2M4CDJ5</accession>
<protein>
    <submittedName>
        <fullName evidence="1">Putative secreted protein</fullName>
    </submittedName>
</protein>